<dbReference type="AlphaFoldDB" id="A0A3M6UBU1"/>
<proteinExistence type="predicted"/>
<keyword evidence="2" id="KW-1185">Reference proteome</keyword>
<reference evidence="1 2" key="1">
    <citation type="journal article" date="2018" name="Sci. Rep.">
        <title>Comparative analysis of the Pocillopora damicornis genome highlights role of immune system in coral evolution.</title>
        <authorList>
            <person name="Cunning R."/>
            <person name="Bay R.A."/>
            <person name="Gillette P."/>
            <person name="Baker A.C."/>
            <person name="Traylor-Knowles N."/>
        </authorList>
    </citation>
    <scope>NUCLEOTIDE SEQUENCE [LARGE SCALE GENOMIC DNA]</scope>
    <source>
        <strain evidence="1">RSMAS</strain>
        <tissue evidence="1">Whole animal</tissue>
    </source>
</reference>
<accession>A0A3M6UBU1</accession>
<dbReference type="EMBL" id="RCHS01001862">
    <property type="protein sequence ID" value="RMX51026.1"/>
    <property type="molecule type" value="Genomic_DNA"/>
</dbReference>
<name>A0A3M6UBU1_POCDA</name>
<sequence>MKARPYTNQSEELRELRVRSTAAIFGLTCIARRGRFLGNIAIYTEDNLKEMSWYPTPEPRFREEVSLRKRFHPNNYVDVVLTYDLDRGAFGAKHGWFTEPTRTWLGYTRVKVTSNNSGCSYVWHPLGNLDRFIKYLSSIAERINQGTLPTVVTWYRISLTPLLIFNEFITIPCSIKIFRRDYSKTNQRPLIDGIKLIDLETVFVSSACTCTLFRSFYSKLSSSIDKHKPVKIFNTIDTASSEITENNRFECKGRK</sequence>
<evidence type="ECO:0000313" key="2">
    <source>
        <dbReference type="Proteomes" id="UP000275408"/>
    </source>
</evidence>
<dbReference type="Proteomes" id="UP000275408">
    <property type="component" value="Unassembled WGS sequence"/>
</dbReference>
<gene>
    <name evidence="1" type="ORF">pdam_00018456</name>
</gene>
<organism evidence="1 2">
    <name type="scientific">Pocillopora damicornis</name>
    <name type="common">Cauliflower coral</name>
    <name type="synonym">Millepora damicornis</name>
    <dbReference type="NCBI Taxonomy" id="46731"/>
    <lineage>
        <taxon>Eukaryota</taxon>
        <taxon>Metazoa</taxon>
        <taxon>Cnidaria</taxon>
        <taxon>Anthozoa</taxon>
        <taxon>Hexacorallia</taxon>
        <taxon>Scleractinia</taxon>
        <taxon>Astrocoeniina</taxon>
        <taxon>Pocilloporidae</taxon>
        <taxon>Pocillopora</taxon>
    </lineage>
</organism>
<protein>
    <submittedName>
        <fullName evidence="1">Uncharacterized protein</fullName>
    </submittedName>
</protein>
<evidence type="ECO:0000313" key="1">
    <source>
        <dbReference type="EMBL" id="RMX51026.1"/>
    </source>
</evidence>
<comment type="caution">
    <text evidence="1">The sequence shown here is derived from an EMBL/GenBank/DDBJ whole genome shotgun (WGS) entry which is preliminary data.</text>
</comment>